<sequence>MTIQRKSTDDKDLVELAGYHAYRSHDKDDTLVVNGKKFRVVDTNYNHPTGLDALTVKNVKTGEYTVVYVGTDIHAENGKQDLITDIQLLSDLTPEQIKEARKYFNEMDEK</sequence>
<dbReference type="Proteomes" id="UP000472971">
    <property type="component" value="Unassembled WGS sequence"/>
</dbReference>
<feature type="non-terminal residue" evidence="2">
    <location>
        <position position="110"/>
    </location>
</feature>
<dbReference type="EMBL" id="JAAIWN010000039">
    <property type="protein sequence ID" value="NEY82581.1"/>
    <property type="molecule type" value="Genomic_DNA"/>
</dbReference>
<evidence type="ECO:0000313" key="2">
    <source>
        <dbReference type="EMBL" id="NEY82581.1"/>
    </source>
</evidence>
<comment type="caution">
    <text evidence="2">The sequence shown here is derived from an EMBL/GenBank/DDBJ whole genome shotgun (WGS) entry which is preliminary data.</text>
</comment>
<accession>A0A6B3W401</accession>
<evidence type="ECO:0000313" key="3">
    <source>
        <dbReference type="Proteomes" id="UP000472971"/>
    </source>
</evidence>
<gene>
    <name evidence="2" type="ORF">G4D64_13965</name>
    <name evidence="1" type="ORF">H1Z61_14240</name>
</gene>
<proteinExistence type="predicted"/>
<evidence type="ECO:0000313" key="4">
    <source>
        <dbReference type="Proteomes" id="UP000570010"/>
    </source>
</evidence>
<name>A0A6B3W401_9BACI</name>
<keyword evidence="3" id="KW-1185">Reference proteome</keyword>
<evidence type="ECO:0000313" key="1">
    <source>
        <dbReference type="EMBL" id="MBA4538262.1"/>
    </source>
</evidence>
<dbReference type="EMBL" id="JACEIO010000039">
    <property type="protein sequence ID" value="MBA4538262.1"/>
    <property type="molecule type" value="Genomic_DNA"/>
</dbReference>
<dbReference type="AlphaFoldDB" id="A0A6B3W401"/>
<organism evidence="2 3">
    <name type="scientific">Bacillus aquiflavi</name>
    <dbReference type="NCBI Taxonomy" id="2672567"/>
    <lineage>
        <taxon>Bacteria</taxon>
        <taxon>Bacillati</taxon>
        <taxon>Bacillota</taxon>
        <taxon>Bacilli</taxon>
        <taxon>Bacillales</taxon>
        <taxon>Bacillaceae</taxon>
        <taxon>Bacillus</taxon>
    </lineage>
</organism>
<reference evidence="2 3" key="1">
    <citation type="submission" date="2020-02" db="EMBL/GenBank/DDBJ databases">
        <title>Bacillus aquiflavi sp. nov., isolated from yellow water of strong flavor Chinese baijiu in Yibin region of China.</title>
        <authorList>
            <person name="Xie J."/>
        </authorList>
    </citation>
    <scope>NUCLEOTIDE SEQUENCE [LARGE SCALE GENOMIC DNA]</scope>
    <source>
        <strain evidence="2 3">3H-10</strain>
    </source>
</reference>
<reference evidence="1 4" key="2">
    <citation type="submission" date="2020-07" db="EMBL/GenBank/DDBJ databases">
        <authorList>
            <person name="Feng H."/>
        </authorList>
    </citation>
    <scope>NUCLEOTIDE SEQUENCE [LARGE SCALE GENOMIC DNA]</scope>
    <source>
        <strain evidence="1">S-12</strain>
        <strain evidence="4">s-12</strain>
    </source>
</reference>
<protein>
    <submittedName>
        <fullName evidence="2">Uncharacterized protein</fullName>
    </submittedName>
</protein>
<dbReference type="Proteomes" id="UP000570010">
    <property type="component" value="Unassembled WGS sequence"/>
</dbReference>